<protein>
    <submittedName>
        <fullName evidence="1">Uncharacterized protein</fullName>
    </submittedName>
</protein>
<evidence type="ECO:0000313" key="1">
    <source>
        <dbReference type="EMBL" id="KAG6774732.1"/>
    </source>
</evidence>
<evidence type="ECO:0000313" key="2">
    <source>
        <dbReference type="Proteomes" id="UP000886885"/>
    </source>
</evidence>
<comment type="caution">
    <text evidence="1">The sequence shown here is derived from an EMBL/GenBank/DDBJ whole genome shotgun (WGS) entry which is preliminary data.</text>
</comment>
<dbReference type="AlphaFoldDB" id="A0A8X7ZV04"/>
<organism evidence="1 2">
    <name type="scientific">Populus tomentosa</name>
    <name type="common">Chinese white poplar</name>
    <dbReference type="NCBI Taxonomy" id="118781"/>
    <lineage>
        <taxon>Eukaryota</taxon>
        <taxon>Viridiplantae</taxon>
        <taxon>Streptophyta</taxon>
        <taxon>Embryophyta</taxon>
        <taxon>Tracheophyta</taxon>
        <taxon>Spermatophyta</taxon>
        <taxon>Magnoliopsida</taxon>
        <taxon>eudicotyledons</taxon>
        <taxon>Gunneridae</taxon>
        <taxon>Pentapetalae</taxon>
        <taxon>rosids</taxon>
        <taxon>fabids</taxon>
        <taxon>Malpighiales</taxon>
        <taxon>Salicaceae</taxon>
        <taxon>Saliceae</taxon>
        <taxon>Populus</taxon>
    </lineage>
</organism>
<dbReference type="EMBL" id="JAAWWB010000010">
    <property type="protein sequence ID" value="KAG6774732.1"/>
    <property type="molecule type" value="Genomic_DNA"/>
</dbReference>
<sequence>MREVVGIEVITMQFPRNRARGLSKRGPNRNSSAVISLIKYSIILKFNICEEEHEFHGLKEEGVRYYLVNGKDQACELGYFSEFSEPSLTYAFPRKPGWLSV</sequence>
<dbReference type="Proteomes" id="UP000886885">
    <property type="component" value="Chromosome 5D"/>
</dbReference>
<accession>A0A8X7ZV04</accession>
<keyword evidence="2" id="KW-1185">Reference proteome</keyword>
<proteinExistence type="predicted"/>
<gene>
    <name evidence="1" type="ORF">POTOM_022100</name>
</gene>
<reference evidence="1" key="1">
    <citation type="journal article" date="2020" name="bioRxiv">
        <title>Hybrid origin of Populus tomentosa Carr. identified through genome sequencing and phylogenomic analysis.</title>
        <authorList>
            <person name="An X."/>
            <person name="Gao K."/>
            <person name="Chen Z."/>
            <person name="Li J."/>
            <person name="Yang X."/>
            <person name="Yang X."/>
            <person name="Zhou J."/>
            <person name="Guo T."/>
            <person name="Zhao T."/>
            <person name="Huang S."/>
            <person name="Miao D."/>
            <person name="Khan W.U."/>
            <person name="Rao P."/>
            <person name="Ye M."/>
            <person name="Lei B."/>
            <person name="Liao W."/>
            <person name="Wang J."/>
            <person name="Ji L."/>
            <person name="Li Y."/>
            <person name="Guo B."/>
            <person name="Mustafa N.S."/>
            <person name="Li S."/>
            <person name="Yun Q."/>
            <person name="Keller S.R."/>
            <person name="Mao J."/>
            <person name="Zhang R."/>
            <person name="Strauss S.H."/>
        </authorList>
    </citation>
    <scope>NUCLEOTIDE SEQUENCE</scope>
    <source>
        <strain evidence="1">GM15</strain>
        <tissue evidence="1">Leaf</tissue>
    </source>
</reference>
<name>A0A8X7ZV04_POPTO</name>